<keyword evidence="2" id="KW-1185">Reference proteome</keyword>
<evidence type="ECO:0000313" key="2">
    <source>
        <dbReference type="Proteomes" id="UP001172457"/>
    </source>
</evidence>
<reference evidence="1" key="1">
    <citation type="submission" date="2023-03" db="EMBL/GenBank/DDBJ databases">
        <title>Chromosome-scale reference genome and RAD-based genetic map of yellow starthistle (Centaurea solstitialis) reveal putative structural variation and QTLs associated with invader traits.</title>
        <authorList>
            <person name="Reatini B."/>
            <person name="Cang F.A."/>
            <person name="Jiang Q."/>
            <person name="Mckibben M.T.W."/>
            <person name="Barker M.S."/>
            <person name="Rieseberg L.H."/>
            <person name="Dlugosch K.M."/>
        </authorList>
    </citation>
    <scope>NUCLEOTIDE SEQUENCE</scope>
    <source>
        <strain evidence="1">CAN-66</strain>
        <tissue evidence="1">Leaf</tissue>
    </source>
</reference>
<proteinExistence type="predicted"/>
<dbReference type="EMBL" id="JARYMX010000006">
    <property type="protein sequence ID" value="KAJ9543684.1"/>
    <property type="molecule type" value="Genomic_DNA"/>
</dbReference>
<name>A0AA38SKQ9_9ASTR</name>
<accession>A0AA38SKQ9</accession>
<protein>
    <submittedName>
        <fullName evidence="1">Uncharacterized protein</fullName>
    </submittedName>
</protein>
<gene>
    <name evidence="1" type="ORF">OSB04_023391</name>
</gene>
<evidence type="ECO:0000313" key="1">
    <source>
        <dbReference type="EMBL" id="KAJ9543684.1"/>
    </source>
</evidence>
<dbReference type="Proteomes" id="UP001172457">
    <property type="component" value="Chromosome 6"/>
</dbReference>
<dbReference type="AlphaFoldDB" id="A0AA38SKQ9"/>
<sequence>MNTQLGATGNLSAKSRRMPLKDIQSIQSPLLLRKQNPKLKKLPSRETFSTKSWNIIFDNNTLKDLVAQGRFKPLRAMINVSNTRQGYHWTDDHERTMSPPLSSKPHDKKILRLYLIIIPNIVSAVSI</sequence>
<organism evidence="1 2">
    <name type="scientific">Centaurea solstitialis</name>
    <name type="common">yellow star-thistle</name>
    <dbReference type="NCBI Taxonomy" id="347529"/>
    <lineage>
        <taxon>Eukaryota</taxon>
        <taxon>Viridiplantae</taxon>
        <taxon>Streptophyta</taxon>
        <taxon>Embryophyta</taxon>
        <taxon>Tracheophyta</taxon>
        <taxon>Spermatophyta</taxon>
        <taxon>Magnoliopsida</taxon>
        <taxon>eudicotyledons</taxon>
        <taxon>Gunneridae</taxon>
        <taxon>Pentapetalae</taxon>
        <taxon>asterids</taxon>
        <taxon>campanulids</taxon>
        <taxon>Asterales</taxon>
        <taxon>Asteraceae</taxon>
        <taxon>Carduoideae</taxon>
        <taxon>Cardueae</taxon>
        <taxon>Centaureinae</taxon>
        <taxon>Centaurea</taxon>
    </lineage>
</organism>
<comment type="caution">
    <text evidence="1">The sequence shown here is derived from an EMBL/GenBank/DDBJ whole genome shotgun (WGS) entry which is preliminary data.</text>
</comment>